<evidence type="ECO:0000256" key="1">
    <source>
        <dbReference type="ARBA" id="ARBA00008779"/>
    </source>
</evidence>
<comment type="caution">
    <text evidence="4">The sequence shown here is derived from an EMBL/GenBank/DDBJ whole genome shotgun (WGS) entry which is preliminary data.</text>
</comment>
<reference evidence="4 5" key="1">
    <citation type="submission" date="2019-08" db="EMBL/GenBank/DDBJ databases">
        <title>Deep-cultivation of Planctomycetes and their phenomic and genomic characterization uncovers novel biology.</title>
        <authorList>
            <person name="Wiegand S."/>
            <person name="Jogler M."/>
            <person name="Boedeker C."/>
            <person name="Pinto D."/>
            <person name="Vollmers J."/>
            <person name="Rivas-Marin E."/>
            <person name="Kohn T."/>
            <person name="Peeters S.H."/>
            <person name="Heuer A."/>
            <person name="Rast P."/>
            <person name="Oberbeckmann S."/>
            <person name="Bunk B."/>
            <person name="Jeske O."/>
            <person name="Meyerdierks A."/>
            <person name="Storesund J.E."/>
            <person name="Kallscheuer N."/>
            <person name="Luecker S."/>
            <person name="Lage O.M."/>
            <person name="Pohl T."/>
            <person name="Merkel B.J."/>
            <person name="Hornburger P."/>
            <person name="Mueller R.-W."/>
            <person name="Bruemmer F."/>
            <person name="Labrenz M."/>
            <person name="Spormann A.M."/>
            <person name="Op Den Camp H."/>
            <person name="Overmann J."/>
            <person name="Amann R."/>
            <person name="Jetten M.S.M."/>
            <person name="Mascher T."/>
            <person name="Medema M.H."/>
            <person name="Devos D.P."/>
            <person name="Kaster A.-K."/>
            <person name="Ovreas L."/>
            <person name="Rohde M."/>
            <person name="Galperin M.Y."/>
            <person name="Jogler C."/>
        </authorList>
    </citation>
    <scope>NUCLEOTIDE SEQUENCE [LARGE SCALE GENOMIC DNA]</scope>
    <source>
        <strain evidence="4 5">LF1</strain>
    </source>
</reference>
<dbReference type="Proteomes" id="UP000322699">
    <property type="component" value="Unassembled WGS sequence"/>
</dbReference>
<dbReference type="GO" id="GO:0004065">
    <property type="term" value="F:arylsulfatase activity"/>
    <property type="evidence" value="ECO:0007669"/>
    <property type="project" value="UniProtKB-EC"/>
</dbReference>
<accession>A0A5B1CMR9</accession>
<keyword evidence="2 4" id="KW-0378">Hydrolase</keyword>
<organism evidence="4 5">
    <name type="scientific">Rubripirellula obstinata</name>
    <dbReference type="NCBI Taxonomy" id="406547"/>
    <lineage>
        <taxon>Bacteria</taxon>
        <taxon>Pseudomonadati</taxon>
        <taxon>Planctomycetota</taxon>
        <taxon>Planctomycetia</taxon>
        <taxon>Pirellulales</taxon>
        <taxon>Pirellulaceae</taxon>
        <taxon>Rubripirellula</taxon>
    </lineage>
</organism>
<proteinExistence type="inferred from homology"/>
<dbReference type="InterPro" id="IPR024607">
    <property type="entry name" value="Sulfatase_CS"/>
</dbReference>
<sequence>MVMPEASRPAAHQINQVAWGVSFILQDSMLNMQTYRLWTIAAIVFLIAADVTAVEQEQSRQPNILWLTIEDTSFLFGCYGDKVAKTPNIDRLAKEGTRFTNAFASSPVCSPARSALITGMHVGQLGVGHHRSVVKIPDSVKGYPTYLRQAGYYCTNHTKNDFNFAGWREFAKECWDDNSNQSHWRGRKPGQPFFSVFNYVDSHQSRTSVNSYARFQKNIQSQLSPDEITSPDEVVLPPFYRDSPEMRQAYARVYDCITLVDKQVGRRLQELEDDGLADDTIVVFFPDHGQGIPRFKAFPFGLGYRVPLIVRVPEKFRDLVSLEPGTTCDRLVSFVDLGPTMLNIAGLPIPKTMSGEAVLGPNSVKKEYFYGSLNDIDATENHSRSISDGRYVYIRNYMPHLAYAQSQMYCDSADFMRFIRQDHKDGLLTGSAADFMAETRPAESLYDLKNDPWEINDLAGDPAYQATLKKMRAWNREKILQIRDLHFLHAWEIETRGGGKPAAEIRDDRNLFPLERILRVAEWSGMGADVVEQQLQTLEDSEPMCRYWALIGLQSVKSSTGQSLTPDAITAVEKLLDDPSPSVRYEAAFLCYRHSTGSDPKTCSHAKAYQVLIDGIHEDHTILVSHAMRKIVLLDQHAAAFASEVDQVEQTYKALADRQKTYEIKTSIDNIRLSIAGEVPGPLDNY</sequence>
<keyword evidence="5" id="KW-1185">Reference proteome</keyword>
<evidence type="ECO:0000313" key="4">
    <source>
        <dbReference type="EMBL" id="KAA1262487.1"/>
    </source>
</evidence>
<dbReference type="PANTHER" id="PTHR43751">
    <property type="entry name" value="SULFATASE"/>
    <property type="match status" value="1"/>
</dbReference>
<dbReference type="InterPro" id="IPR016024">
    <property type="entry name" value="ARM-type_fold"/>
</dbReference>
<dbReference type="InterPro" id="IPR011989">
    <property type="entry name" value="ARM-like"/>
</dbReference>
<protein>
    <submittedName>
        <fullName evidence="4">Arylsulfatase</fullName>
        <ecNumber evidence="4">3.1.6.1</ecNumber>
    </submittedName>
</protein>
<dbReference type="InterPro" id="IPR000917">
    <property type="entry name" value="Sulfatase_N"/>
</dbReference>
<dbReference type="AlphaFoldDB" id="A0A5B1CMR9"/>
<dbReference type="EMBL" id="VRLW01000001">
    <property type="protein sequence ID" value="KAA1262487.1"/>
    <property type="molecule type" value="Genomic_DNA"/>
</dbReference>
<dbReference type="Pfam" id="PF00884">
    <property type="entry name" value="Sulfatase"/>
    <property type="match status" value="1"/>
</dbReference>
<dbReference type="Gene3D" id="3.40.720.10">
    <property type="entry name" value="Alkaline Phosphatase, subunit A"/>
    <property type="match status" value="1"/>
</dbReference>
<evidence type="ECO:0000256" key="2">
    <source>
        <dbReference type="ARBA" id="ARBA00022801"/>
    </source>
</evidence>
<dbReference type="InterPro" id="IPR052701">
    <property type="entry name" value="GAG_Ulvan_Degrading_Sulfatases"/>
</dbReference>
<dbReference type="InterPro" id="IPR017850">
    <property type="entry name" value="Alkaline_phosphatase_core_sf"/>
</dbReference>
<comment type="similarity">
    <text evidence="1">Belongs to the sulfatase family.</text>
</comment>
<dbReference type="SUPFAM" id="SSF53649">
    <property type="entry name" value="Alkaline phosphatase-like"/>
    <property type="match status" value="1"/>
</dbReference>
<dbReference type="Gene3D" id="1.25.10.10">
    <property type="entry name" value="Leucine-rich Repeat Variant"/>
    <property type="match status" value="1"/>
</dbReference>
<dbReference type="SUPFAM" id="SSF48371">
    <property type="entry name" value="ARM repeat"/>
    <property type="match status" value="1"/>
</dbReference>
<name>A0A5B1CMR9_9BACT</name>
<evidence type="ECO:0000313" key="5">
    <source>
        <dbReference type="Proteomes" id="UP000322699"/>
    </source>
</evidence>
<dbReference type="EC" id="3.1.6.1" evidence="4"/>
<gene>
    <name evidence="4" type="ORF">LF1_50520</name>
</gene>
<dbReference type="PANTHER" id="PTHR43751:SF1">
    <property type="entry name" value="SULFATASE ATSG-RELATED"/>
    <property type="match status" value="1"/>
</dbReference>
<feature type="domain" description="Sulfatase N-terminal" evidence="3">
    <location>
        <begin position="62"/>
        <end position="346"/>
    </location>
</feature>
<dbReference type="CDD" id="cd16027">
    <property type="entry name" value="SGSH"/>
    <property type="match status" value="1"/>
</dbReference>
<dbReference type="PROSITE" id="PS00523">
    <property type="entry name" value="SULFATASE_1"/>
    <property type="match status" value="1"/>
</dbReference>
<evidence type="ECO:0000259" key="3">
    <source>
        <dbReference type="Pfam" id="PF00884"/>
    </source>
</evidence>